<organism evidence="3 4">
    <name type="scientific">Desulfoplanes formicivorans</name>
    <dbReference type="NCBI Taxonomy" id="1592317"/>
    <lineage>
        <taxon>Bacteria</taxon>
        <taxon>Pseudomonadati</taxon>
        <taxon>Thermodesulfobacteriota</taxon>
        <taxon>Desulfovibrionia</taxon>
        <taxon>Desulfovibrionales</taxon>
        <taxon>Desulfoplanaceae</taxon>
        <taxon>Desulfoplanes</taxon>
    </lineage>
</organism>
<dbReference type="Proteomes" id="UP000095200">
    <property type="component" value="Unassembled WGS sequence"/>
</dbReference>
<dbReference type="RefSeq" id="WP_069857511.1">
    <property type="nucleotide sequence ID" value="NZ_BDFE01000008.1"/>
</dbReference>
<evidence type="ECO:0008006" key="5">
    <source>
        <dbReference type="Google" id="ProtNLM"/>
    </source>
</evidence>
<gene>
    <name evidence="3" type="ORF">DPF_0730</name>
</gene>
<feature type="compositionally biased region" description="Low complexity" evidence="1">
    <location>
        <begin position="12"/>
        <end position="21"/>
    </location>
</feature>
<keyword evidence="2" id="KW-0812">Transmembrane</keyword>
<accession>A0A194AGY4</accession>
<comment type="caution">
    <text evidence="3">The sequence shown here is derived from an EMBL/GenBank/DDBJ whole genome shotgun (WGS) entry which is preliminary data.</text>
</comment>
<dbReference type="OrthoDB" id="5405763at2"/>
<dbReference type="NCBIfam" id="TIGR02532">
    <property type="entry name" value="IV_pilin_GFxxxE"/>
    <property type="match status" value="1"/>
</dbReference>
<dbReference type="EMBL" id="BDFE01000008">
    <property type="protein sequence ID" value="GAU08029.1"/>
    <property type="molecule type" value="Genomic_DNA"/>
</dbReference>
<reference evidence="4" key="1">
    <citation type="submission" date="2016-06" db="EMBL/GenBank/DDBJ databases">
        <title>Draft genome sequence of Desulfoplanes formicivorans strain Pf12B.</title>
        <authorList>
            <person name="Watanabe M."/>
            <person name="Kojima H."/>
            <person name="Fukui M."/>
        </authorList>
    </citation>
    <scope>NUCLEOTIDE SEQUENCE [LARGE SCALE GENOMIC DNA]</scope>
    <source>
        <strain evidence="4">Pf12B</strain>
    </source>
</reference>
<keyword evidence="2" id="KW-0472">Membrane</keyword>
<proteinExistence type="predicted"/>
<feature type="region of interest" description="Disordered" evidence="1">
    <location>
        <begin position="1"/>
        <end position="21"/>
    </location>
</feature>
<evidence type="ECO:0000256" key="2">
    <source>
        <dbReference type="SAM" id="Phobius"/>
    </source>
</evidence>
<evidence type="ECO:0000256" key="1">
    <source>
        <dbReference type="SAM" id="MobiDB-lite"/>
    </source>
</evidence>
<dbReference type="Pfam" id="PF07963">
    <property type="entry name" value="N_methyl"/>
    <property type="match status" value="1"/>
</dbReference>
<evidence type="ECO:0000313" key="3">
    <source>
        <dbReference type="EMBL" id="GAU08029.1"/>
    </source>
</evidence>
<dbReference type="AlphaFoldDB" id="A0A194AGY4"/>
<name>A0A194AGY4_9BACT</name>
<evidence type="ECO:0000313" key="4">
    <source>
        <dbReference type="Proteomes" id="UP000095200"/>
    </source>
</evidence>
<dbReference type="InterPro" id="IPR012902">
    <property type="entry name" value="N_methyl_site"/>
</dbReference>
<keyword evidence="2" id="KW-1133">Transmembrane helix</keyword>
<feature type="transmembrane region" description="Helical" evidence="2">
    <location>
        <begin position="27"/>
        <end position="47"/>
    </location>
</feature>
<dbReference type="STRING" id="1592317.DPF_0730"/>
<sequence length="141" mass="15106">MKPLSTAPVANGSLASRSRGLSSPCGLTLMEVLVALIILAVGLLAVLKGSGDNQKALIASREMTEVGMLGQNLLEEIGAAGLDKWEVWQGTFDPPYDGYAWEMETVATDVTAMEKGVLTIRLARDQSRVLVLEELFLTGEQ</sequence>
<keyword evidence="4" id="KW-1185">Reference proteome</keyword>
<protein>
    <recommendedName>
        <fullName evidence="5">General secretion pathway protein GspI</fullName>
    </recommendedName>
</protein>